<gene>
    <name evidence="1" type="ORF">Rhe02_64630</name>
</gene>
<proteinExistence type="predicted"/>
<sequence length="418" mass="45474">MLIAVTLLTAPLATEAAAARASLGLPREVNGHRTNVGLLILGHSTSDQGDYPQKLAQALNANAADGRNYQVFELITGGDGGFLWSQAKFTPTDLQFNRVAGSNVQQWCTDAQGNRWSARRVRVDRALSGSADPTGGACANTAPANISCTYYDSTGAHSTSGFRTCWQRMDVTLALIQDTTNRSWPIDDFSGDGQVTAADLWPASRINDAAEPCTNGRSGVVNGSIDWTCDGAVNGADAAHVVYAGWLERFSLALLNNYGADSVDHVFVTQKPLEFGANCPNYPVSEQANCRLHNTRTPTAARPFDHFYNPLVYWEWRSVQQLTTRVGLDARIHLGEIDYRRMHLRSDDCYDVGITTWSIPASVGRPASVAADDTEFQGGQEVDAENVGCMRADHIHHNTNGGWLMADVWYEGLTPYLA</sequence>
<comment type="caution">
    <text evidence="1">The sequence shown here is derived from an EMBL/GenBank/DDBJ whole genome shotgun (WGS) entry which is preliminary data.</text>
</comment>
<accession>A0A8J3VJT8</accession>
<evidence type="ECO:0000313" key="1">
    <source>
        <dbReference type="EMBL" id="GIH08396.1"/>
    </source>
</evidence>
<evidence type="ECO:0000313" key="2">
    <source>
        <dbReference type="Proteomes" id="UP000612899"/>
    </source>
</evidence>
<organism evidence="1 2">
    <name type="scientific">Rhizocola hellebori</name>
    <dbReference type="NCBI Taxonomy" id="1392758"/>
    <lineage>
        <taxon>Bacteria</taxon>
        <taxon>Bacillati</taxon>
        <taxon>Actinomycetota</taxon>
        <taxon>Actinomycetes</taxon>
        <taxon>Micromonosporales</taxon>
        <taxon>Micromonosporaceae</taxon>
        <taxon>Rhizocola</taxon>
    </lineage>
</organism>
<keyword evidence="2" id="KW-1185">Reference proteome</keyword>
<dbReference type="EMBL" id="BONY01000049">
    <property type="protein sequence ID" value="GIH08396.1"/>
    <property type="molecule type" value="Genomic_DNA"/>
</dbReference>
<dbReference type="AlphaFoldDB" id="A0A8J3VJT8"/>
<reference evidence="1" key="1">
    <citation type="submission" date="2021-01" db="EMBL/GenBank/DDBJ databases">
        <title>Whole genome shotgun sequence of Rhizocola hellebori NBRC 109834.</title>
        <authorList>
            <person name="Komaki H."/>
            <person name="Tamura T."/>
        </authorList>
    </citation>
    <scope>NUCLEOTIDE SEQUENCE</scope>
    <source>
        <strain evidence="1">NBRC 109834</strain>
    </source>
</reference>
<name>A0A8J3VJT8_9ACTN</name>
<protein>
    <submittedName>
        <fullName evidence="1">Uncharacterized protein</fullName>
    </submittedName>
</protein>
<dbReference type="Proteomes" id="UP000612899">
    <property type="component" value="Unassembled WGS sequence"/>
</dbReference>